<evidence type="ECO:0000256" key="6">
    <source>
        <dbReference type="ARBA" id="ARBA00022989"/>
    </source>
</evidence>
<dbReference type="SUPFAM" id="SSF57850">
    <property type="entry name" value="RING/U-box"/>
    <property type="match status" value="1"/>
</dbReference>
<accession>A0A3S5FGX7</accession>
<name>A0A3S5FGX7_9PLAT</name>
<keyword evidence="7 12" id="KW-0472">Membrane</keyword>
<proteinExistence type="predicted"/>
<keyword evidence="2 12" id="KW-0812">Transmembrane</keyword>
<feature type="transmembrane region" description="Helical" evidence="12">
    <location>
        <begin position="118"/>
        <end position="142"/>
    </location>
</feature>
<dbReference type="Pfam" id="PF12906">
    <property type="entry name" value="RINGv"/>
    <property type="match status" value="1"/>
</dbReference>
<dbReference type="InterPro" id="IPR013083">
    <property type="entry name" value="Znf_RING/FYVE/PHD"/>
</dbReference>
<evidence type="ECO:0000256" key="9">
    <source>
        <dbReference type="ARBA" id="ARBA00043044"/>
    </source>
</evidence>
<evidence type="ECO:0000256" key="12">
    <source>
        <dbReference type="SAM" id="Phobius"/>
    </source>
</evidence>
<evidence type="ECO:0000256" key="1">
    <source>
        <dbReference type="ARBA" id="ARBA00004141"/>
    </source>
</evidence>
<evidence type="ECO:0000256" key="5">
    <source>
        <dbReference type="ARBA" id="ARBA00022833"/>
    </source>
</evidence>
<keyword evidence="15" id="KW-1185">Reference proteome</keyword>
<evidence type="ECO:0000256" key="11">
    <source>
        <dbReference type="ARBA" id="ARBA00043231"/>
    </source>
</evidence>
<dbReference type="PANTHER" id="PTHR46283">
    <property type="entry name" value="E3 UBIQUITIN-PROTEIN LIGASE MARCH5"/>
    <property type="match status" value="1"/>
</dbReference>
<evidence type="ECO:0000256" key="8">
    <source>
        <dbReference type="ARBA" id="ARBA00040151"/>
    </source>
</evidence>
<evidence type="ECO:0000256" key="2">
    <source>
        <dbReference type="ARBA" id="ARBA00022692"/>
    </source>
</evidence>
<reference evidence="14" key="1">
    <citation type="submission" date="2018-11" db="EMBL/GenBank/DDBJ databases">
        <authorList>
            <consortium name="Pathogen Informatics"/>
        </authorList>
    </citation>
    <scope>NUCLEOTIDE SEQUENCE</scope>
</reference>
<evidence type="ECO:0000256" key="10">
    <source>
        <dbReference type="ARBA" id="ARBA00043185"/>
    </source>
</evidence>
<evidence type="ECO:0000256" key="3">
    <source>
        <dbReference type="ARBA" id="ARBA00022723"/>
    </source>
</evidence>
<feature type="transmembrane region" description="Helical" evidence="12">
    <location>
        <begin position="92"/>
        <end position="111"/>
    </location>
</feature>
<dbReference type="EMBL" id="CAAALY010267253">
    <property type="protein sequence ID" value="VEL40970.1"/>
    <property type="molecule type" value="Genomic_DNA"/>
</dbReference>
<keyword evidence="5" id="KW-0862">Zinc</keyword>
<comment type="subcellular location">
    <subcellularLocation>
        <location evidence="1">Membrane</location>
        <topology evidence="1">Multi-pass membrane protein</topology>
    </subcellularLocation>
</comment>
<dbReference type="SMART" id="SM00744">
    <property type="entry name" value="RINGv"/>
    <property type="match status" value="1"/>
</dbReference>
<feature type="transmembrane region" description="Helical" evidence="12">
    <location>
        <begin position="162"/>
        <end position="188"/>
    </location>
</feature>
<keyword evidence="6 12" id="KW-1133">Transmembrane helix</keyword>
<dbReference type="GO" id="GO:0008270">
    <property type="term" value="F:zinc ion binding"/>
    <property type="evidence" value="ECO:0007669"/>
    <property type="project" value="UniProtKB-KW"/>
</dbReference>
<evidence type="ECO:0000313" key="15">
    <source>
        <dbReference type="Proteomes" id="UP000784294"/>
    </source>
</evidence>
<dbReference type="AlphaFoldDB" id="A0A3S5FGX7"/>
<keyword evidence="3" id="KW-0479">Metal-binding</keyword>
<dbReference type="InterPro" id="IPR011016">
    <property type="entry name" value="Znf_RING-CH"/>
</dbReference>
<dbReference type="Gene3D" id="3.30.40.10">
    <property type="entry name" value="Zinc/RING finger domain, C3HC4 (zinc finger)"/>
    <property type="match status" value="1"/>
</dbReference>
<dbReference type="PROSITE" id="PS51292">
    <property type="entry name" value="ZF_RING_CH"/>
    <property type="match status" value="1"/>
</dbReference>
<organism evidence="14 15">
    <name type="scientific">Protopolystoma xenopodis</name>
    <dbReference type="NCBI Taxonomy" id="117903"/>
    <lineage>
        <taxon>Eukaryota</taxon>
        <taxon>Metazoa</taxon>
        <taxon>Spiralia</taxon>
        <taxon>Lophotrochozoa</taxon>
        <taxon>Platyhelminthes</taxon>
        <taxon>Monogenea</taxon>
        <taxon>Polyopisthocotylea</taxon>
        <taxon>Polystomatidea</taxon>
        <taxon>Polystomatidae</taxon>
        <taxon>Protopolystoma</taxon>
    </lineage>
</organism>
<evidence type="ECO:0000259" key="13">
    <source>
        <dbReference type="PROSITE" id="PS51292"/>
    </source>
</evidence>
<dbReference type="Proteomes" id="UP000784294">
    <property type="component" value="Unassembled WGS sequence"/>
</dbReference>
<dbReference type="OrthoDB" id="5817083at2759"/>
<dbReference type="GO" id="GO:0016020">
    <property type="term" value="C:membrane"/>
    <property type="evidence" value="ECO:0007669"/>
    <property type="project" value="UniProtKB-SubCell"/>
</dbReference>
<feature type="non-terminal residue" evidence="14">
    <location>
        <position position="1"/>
    </location>
</feature>
<evidence type="ECO:0000256" key="7">
    <source>
        <dbReference type="ARBA" id="ARBA00023136"/>
    </source>
</evidence>
<feature type="domain" description="RING-CH-type" evidence="13">
    <location>
        <begin position="25"/>
        <end position="97"/>
    </location>
</feature>
<sequence>HWFLFYQAADDDALNTSNSAPVLPSNEYEERICWLCYVSESESDPINQTGWCRPCSCRGATGWIHQSCLQRWIDDQQHGDIYAKVNCKVCGYQYQILYPMTGLFLGIIGYIDRFLSHMSLYLAGVIVASGFYWSATSFGALTLMQLMGSEQAVEAITLTDPLLLFVGLPSIPVCLIASHLFDWHYYVLNFWHRYLSRLPIIRYFSGYSKRSI</sequence>
<evidence type="ECO:0000313" key="14">
    <source>
        <dbReference type="EMBL" id="VEL40970.1"/>
    </source>
</evidence>
<keyword evidence="4" id="KW-0863">Zinc-finger</keyword>
<evidence type="ECO:0000256" key="4">
    <source>
        <dbReference type="ARBA" id="ARBA00022771"/>
    </source>
</evidence>
<gene>
    <name evidence="14" type="ORF">PXEA_LOCUS34410</name>
</gene>
<protein>
    <recommendedName>
        <fullName evidence="8">E3 ubiquitin-protein ligase MARCHF5</fullName>
    </recommendedName>
    <alternativeName>
        <fullName evidence="10">Membrane-associated RING finger protein 5</fullName>
    </alternativeName>
    <alternativeName>
        <fullName evidence="9">Membrane-associated RING-CH protein V</fullName>
    </alternativeName>
    <alternativeName>
        <fullName evidence="11">RING-type E3 ubiquitin transferase MARCHF5</fullName>
    </alternativeName>
</protein>
<comment type="caution">
    <text evidence="14">The sequence shown here is derived from an EMBL/GenBank/DDBJ whole genome shotgun (WGS) entry which is preliminary data.</text>
</comment>